<accession>A0A9N9QIZ4</accession>
<dbReference type="EMBL" id="OU892284">
    <property type="protein sequence ID" value="CAG9772488.1"/>
    <property type="molecule type" value="Genomic_DNA"/>
</dbReference>
<evidence type="ECO:0000259" key="12">
    <source>
        <dbReference type="Pfam" id="PF04104"/>
    </source>
</evidence>
<keyword evidence="8 10" id="KW-0411">Iron-sulfur</keyword>
<dbReference type="GO" id="GO:0006270">
    <property type="term" value="P:DNA replication initiation"/>
    <property type="evidence" value="ECO:0007669"/>
    <property type="project" value="TreeGrafter"/>
</dbReference>
<comment type="cofactor">
    <cofactor evidence="10">
        <name>[4Fe-4S] cluster</name>
        <dbReference type="ChEBI" id="CHEBI:49883"/>
    </cofactor>
    <text evidence="10">Binds 1 [4Fe-4S] cluster.</text>
</comment>
<keyword evidence="3 10" id="KW-0004">4Fe-4S</keyword>
<evidence type="ECO:0000256" key="1">
    <source>
        <dbReference type="ARBA" id="ARBA00010564"/>
    </source>
</evidence>
<keyword evidence="9 10" id="KW-0238">DNA-binding</keyword>
<keyword evidence="5 10" id="KW-0235">DNA replication</keyword>
<evidence type="ECO:0000313" key="14">
    <source>
        <dbReference type="Proteomes" id="UP001152799"/>
    </source>
</evidence>
<dbReference type="GO" id="GO:0046872">
    <property type="term" value="F:metal ion binding"/>
    <property type="evidence" value="ECO:0007669"/>
    <property type="project" value="UniProtKB-UniRule"/>
</dbReference>
<dbReference type="OrthoDB" id="421393at2759"/>
<gene>
    <name evidence="13" type="ORF">CEUTPL_LOCUS12899</name>
</gene>
<organism evidence="13 14">
    <name type="scientific">Ceutorhynchus assimilis</name>
    <name type="common">cabbage seed weevil</name>
    <dbReference type="NCBI Taxonomy" id="467358"/>
    <lineage>
        <taxon>Eukaryota</taxon>
        <taxon>Metazoa</taxon>
        <taxon>Ecdysozoa</taxon>
        <taxon>Arthropoda</taxon>
        <taxon>Hexapoda</taxon>
        <taxon>Insecta</taxon>
        <taxon>Pterygota</taxon>
        <taxon>Neoptera</taxon>
        <taxon>Endopterygota</taxon>
        <taxon>Coleoptera</taxon>
        <taxon>Polyphaga</taxon>
        <taxon>Cucujiformia</taxon>
        <taxon>Curculionidae</taxon>
        <taxon>Ceutorhynchinae</taxon>
        <taxon>Ceutorhynchus</taxon>
    </lineage>
</organism>
<dbReference type="PIRSF" id="PIRSF009449">
    <property type="entry name" value="DNA_primase_large_subunit"/>
    <property type="match status" value="1"/>
</dbReference>
<dbReference type="Pfam" id="PF26466">
    <property type="entry name" value="DNA_primase_lrg_N"/>
    <property type="match status" value="1"/>
</dbReference>
<dbReference type="AlphaFoldDB" id="A0A9N9QIZ4"/>
<dbReference type="GO" id="GO:0051539">
    <property type="term" value="F:4 iron, 4 sulfur cluster binding"/>
    <property type="evidence" value="ECO:0007669"/>
    <property type="project" value="UniProtKB-UniRule"/>
</dbReference>
<evidence type="ECO:0000256" key="3">
    <source>
        <dbReference type="ARBA" id="ARBA00022485"/>
    </source>
</evidence>
<evidence type="ECO:0000256" key="9">
    <source>
        <dbReference type="ARBA" id="ARBA00023125"/>
    </source>
</evidence>
<dbReference type="CDD" id="cd07322">
    <property type="entry name" value="PriL_PriS_Eukaryotic"/>
    <property type="match status" value="1"/>
</dbReference>
<evidence type="ECO:0000256" key="7">
    <source>
        <dbReference type="ARBA" id="ARBA00023004"/>
    </source>
</evidence>
<keyword evidence="6 10" id="KW-0479">Metal-binding</keyword>
<dbReference type="InterPro" id="IPR016558">
    <property type="entry name" value="DNA_primase_lsu_euk"/>
</dbReference>
<dbReference type="PANTHER" id="PTHR10537:SF3">
    <property type="entry name" value="DNA PRIMASE LARGE SUBUNIT"/>
    <property type="match status" value="1"/>
</dbReference>
<comment type="similarity">
    <text evidence="1 10">Belongs to the eukaryotic-type primase large subunit family.</text>
</comment>
<evidence type="ECO:0000256" key="8">
    <source>
        <dbReference type="ARBA" id="ARBA00023014"/>
    </source>
</evidence>
<keyword evidence="4 10" id="KW-0639">Primosome</keyword>
<feature type="binding site" evidence="11">
    <location>
        <position position="295"/>
    </location>
    <ligand>
        <name>[4Fe-4S] cluster</name>
        <dbReference type="ChEBI" id="CHEBI:49883"/>
    </ligand>
</feature>
<name>A0A9N9QIZ4_9CUCU</name>
<dbReference type="GO" id="GO:0003677">
    <property type="term" value="F:DNA binding"/>
    <property type="evidence" value="ECO:0007669"/>
    <property type="project" value="UniProtKB-UniRule"/>
</dbReference>
<dbReference type="PANTHER" id="PTHR10537">
    <property type="entry name" value="DNA PRIMASE LARGE SUBUNIT"/>
    <property type="match status" value="1"/>
</dbReference>
<feature type="binding site" evidence="11">
    <location>
        <position position="390"/>
    </location>
    <ligand>
        <name>[4Fe-4S] cluster</name>
        <dbReference type="ChEBI" id="CHEBI:49883"/>
    </ligand>
</feature>
<dbReference type="InterPro" id="IPR007238">
    <property type="entry name" value="DNA_primase_lsu_euk/arc"/>
</dbReference>
<keyword evidence="7 10" id="KW-0408">Iron</keyword>
<evidence type="ECO:0000256" key="5">
    <source>
        <dbReference type="ARBA" id="ARBA00022705"/>
    </source>
</evidence>
<dbReference type="GO" id="GO:0006269">
    <property type="term" value="P:DNA replication, synthesis of primer"/>
    <property type="evidence" value="ECO:0007669"/>
    <property type="project" value="UniProtKB-KW"/>
</dbReference>
<dbReference type="Gene3D" id="1.20.930.80">
    <property type="match status" value="1"/>
</dbReference>
<evidence type="ECO:0000256" key="4">
    <source>
        <dbReference type="ARBA" id="ARBA00022515"/>
    </source>
</evidence>
<feature type="domain" description="DNA primase large subunit C-terminal" evidence="12">
    <location>
        <begin position="286"/>
        <end position="453"/>
    </location>
</feature>
<dbReference type="Pfam" id="PF04104">
    <property type="entry name" value="DNA_primase_lrg"/>
    <property type="match status" value="1"/>
</dbReference>
<evidence type="ECO:0000256" key="2">
    <source>
        <dbReference type="ARBA" id="ARBA00019038"/>
    </source>
</evidence>
<feature type="binding site" evidence="11">
    <location>
        <position position="430"/>
    </location>
    <ligand>
        <name>[4Fe-4S] cluster</name>
        <dbReference type="ChEBI" id="CHEBI:49883"/>
    </ligand>
</feature>
<evidence type="ECO:0000256" key="11">
    <source>
        <dbReference type="PIRSR" id="PIRSR009449-1"/>
    </source>
</evidence>
<dbReference type="GO" id="GO:0005658">
    <property type="term" value="C:alpha DNA polymerase:primase complex"/>
    <property type="evidence" value="ECO:0007669"/>
    <property type="project" value="UniProtKB-ARBA"/>
</dbReference>
<evidence type="ECO:0000256" key="6">
    <source>
        <dbReference type="ARBA" id="ARBA00022723"/>
    </source>
</evidence>
<feature type="binding site" evidence="11">
    <location>
        <position position="374"/>
    </location>
    <ligand>
        <name>[4Fe-4S] cluster</name>
        <dbReference type="ChEBI" id="CHEBI:49883"/>
    </ligand>
</feature>
<evidence type="ECO:0000313" key="13">
    <source>
        <dbReference type="EMBL" id="CAG9772488.1"/>
    </source>
</evidence>
<evidence type="ECO:0000256" key="10">
    <source>
        <dbReference type="PIRNR" id="PIRNR009449"/>
    </source>
</evidence>
<protein>
    <recommendedName>
        <fullName evidence="2 10">DNA primase large subunit</fullName>
    </recommendedName>
</protein>
<dbReference type="InterPro" id="IPR058560">
    <property type="entry name" value="DNA_primase_C"/>
</dbReference>
<comment type="function">
    <text evidence="10">DNA primase is the polymerase that synthesizes small RNA primers for the Okazaki fragments made during discontinuous DNA replication.</text>
</comment>
<sequence>MDTNARRRRVHTTVEDTEATLYNHDLSLYPKFPCSEIPLSEFEELAIDRVQLFRIIEQASLKGHKYFSDEWKKCIKDDMMKNNLKKFVRLLSGFNGQTELDIQARRADHISHFILRIAYCRSEELRKWFLARELEWFKIKFVSNSTPSILKFLQLNELNYQTISNEEKEDLKESLIVCTPGMNDVQVMMSEFYKVPFLDVWTLVQKRRVFLKEGYAYIPINDLVVSIQSTFRTTLSSKLVLMNRNLPNLDDERLSNLLCNLHQAYTGNEYTVSNDKDAINPADIDEYSKKHYPLCMRNLHETLRANHHLKHYGRLIYGLFLKAIGLKYEQFIEFWRSEFTKTMDTDAFNKNHLYNFNHQFGKVGKRVNYSPYSCMKIIMSNVGAGDAHCCPFRHFDVGRLRAKISECGAPSEGVSEIMQLVNNGHYQIACTKYFQYTHPQPSSNTINHPNQYFEESMNLVKDKTEKIVS</sequence>
<dbReference type="Proteomes" id="UP001152799">
    <property type="component" value="Chromosome 8"/>
</dbReference>
<reference evidence="13" key="1">
    <citation type="submission" date="2022-01" db="EMBL/GenBank/DDBJ databases">
        <authorList>
            <person name="King R."/>
        </authorList>
    </citation>
    <scope>NUCLEOTIDE SEQUENCE</scope>
</reference>
<proteinExistence type="inferred from homology"/>
<keyword evidence="14" id="KW-1185">Reference proteome</keyword>
<dbReference type="FunFam" id="1.20.930.80:FF:000001">
    <property type="entry name" value="DNA primase large subunit"/>
    <property type="match status" value="1"/>
</dbReference>